<evidence type="ECO:0000259" key="7">
    <source>
        <dbReference type="Pfam" id="PF02751"/>
    </source>
</evidence>
<keyword evidence="4" id="KW-0804">Transcription</keyword>
<dbReference type="InterPro" id="IPR015871">
    <property type="entry name" value="TFIIA_gsu_C"/>
</dbReference>
<dbReference type="Gene3D" id="2.30.18.10">
    <property type="entry name" value="Transcription factor IIA (TFIIA), beta-barrel domain"/>
    <property type="match status" value="1"/>
</dbReference>
<evidence type="ECO:0000256" key="4">
    <source>
        <dbReference type="ARBA" id="ARBA00023163"/>
    </source>
</evidence>
<evidence type="ECO:0000256" key="1">
    <source>
        <dbReference type="ARBA" id="ARBA00004123"/>
    </source>
</evidence>
<dbReference type="EMBL" id="CATQJA010002560">
    <property type="protein sequence ID" value="CAJ0571390.1"/>
    <property type="molecule type" value="Genomic_DNA"/>
</dbReference>
<gene>
    <name evidence="8" type="ORF">MSPICULIGERA_LOCUS9799</name>
</gene>
<dbReference type="Pfam" id="PF02268">
    <property type="entry name" value="TFIIA_gamma_N"/>
    <property type="match status" value="1"/>
</dbReference>
<dbReference type="GO" id="GO:0005672">
    <property type="term" value="C:transcription factor TFIIA complex"/>
    <property type="evidence" value="ECO:0007669"/>
    <property type="project" value="InterPro"/>
</dbReference>
<name>A0AA36FYE8_9BILA</name>
<dbReference type="PANTHER" id="PTHR10966">
    <property type="entry name" value="TRANSCRIPTION INITIATION FACTOR IIA SUBUNIT 2"/>
    <property type="match status" value="1"/>
</dbReference>
<dbReference type="SUPFAM" id="SSF47396">
    <property type="entry name" value="Transcription factor IIA (TFIIA), alpha-helical domain"/>
    <property type="match status" value="1"/>
</dbReference>
<keyword evidence="3" id="KW-0805">Transcription regulation</keyword>
<comment type="caution">
    <text evidence="8">The sequence shown here is derived from an EMBL/GenBank/DDBJ whole genome shotgun (WGS) entry which is preliminary data.</text>
</comment>
<evidence type="ECO:0000313" key="8">
    <source>
        <dbReference type="EMBL" id="CAJ0571390.1"/>
    </source>
</evidence>
<dbReference type="Pfam" id="PF02751">
    <property type="entry name" value="TFIIA_gamma_C"/>
    <property type="match status" value="1"/>
</dbReference>
<accession>A0AA36FYE8</accession>
<sequence>MSAQTYQHYRQTTVGSALQDVLEEYVRDGRINEHLRNKTLAVFDNVMSNALHDMGKHKASFMGEKLVAYRFCDNVWTLIVKNVTFTDQTRTFDTIGKVERIKIVACDGREATQMARRGPTGA</sequence>
<comment type="subcellular location">
    <subcellularLocation>
        <location evidence="1">Nucleus</location>
    </subcellularLocation>
</comment>
<evidence type="ECO:0000259" key="6">
    <source>
        <dbReference type="Pfam" id="PF02268"/>
    </source>
</evidence>
<dbReference type="InterPro" id="IPR009088">
    <property type="entry name" value="TFIIA_b-brl"/>
</dbReference>
<dbReference type="InterPro" id="IPR015872">
    <property type="entry name" value="TFIIA_gsu_N"/>
</dbReference>
<dbReference type="PIRSF" id="PIRSF009415">
    <property type="entry name" value="Hum_TFIIA_gamma"/>
    <property type="match status" value="1"/>
</dbReference>
<evidence type="ECO:0000256" key="2">
    <source>
        <dbReference type="ARBA" id="ARBA00007675"/>
    </source>
</evidence>
<dbReference type="InterPro" id="IPR009083">
    <property type="entry name" value="TFIIA_a-hlx"/>
</dbReference>
<organism evidence="8 9">
    <name type="scientific">Mesorhabditis spiculigera</name>
    <dbReference type="NCBI Taxonomy" id="96644"/>
    <lineage>
        <taxon>Eukaryota</taxon>
        <taxon>Metazoa</taxon>
        <taxon>Ecdysozoa</taxon>
        <taxon>Nematoda</taxon>
        <taxon>Chromadorea</taxon>
        <taxon>Rhabditida</taxon>
        <taxon>Rhabditina</taxon>
        <taxon>Rhabditomorpha</taxon>
        <taxon>Rhabditoidea</taxon>
        <taxon>Rhabditidae</taxon>
        <taxon>Mesorhabditinae</taxon>
        <taxon>Mesorhabditis</taxon>
    </lineage>
</organism>
<protein>
    <recommendedName>
        <fullName evidence="10">Transcription initiation factor IIA subunit 2</fullName>
    </recommendedName>
</protein>
<evidence type="ECO:0000256" key="5">
    <source>
        <dbReference type="ARBA" id="ARBA00023242"/>
    </source>
</evidence>
<keyword evidence="5" id="KW-0539">Nucleus</keyword>
<feature type="non-terminal residue" evidence="8">
    <location>
        <position position="1"/>
    </location>
</feature>
<comment type="similarity">
    <text evidence="2">Belongs to the TFIIA subunit 2 family.</text>
</comment>
<dbReference type="InterPro" id="IPR003194">
    <property type="entry name" value="TFIIA_gsu"/>
</dbReference>
<evidence type="ECO:0008006" key="10">
    <source>
        <dbReference type="Google" id="ProtNLM"/>
    </source>
</evidence>
<dbReference type="Proteomes" id="UP001177023">
    <property type="component" value="Unassembled WGS sequence"/>
</dbReference>
<dbReference type="GO" id="GO:0006367">
    <property type="term" value="P:transcription initiation at RNA polymerase II promoter"/>
    <property type="evidence" value="ECO:0007669"/>
    <property type="project" value="InterPro"/>
</dbReference>
<feature type="domain" description="Transcription initiation factor IIA gamma subunit C-terminal" evidence="7">
    <location>
        <begin position="65"/>
        <end position="108"/>
    </location>
</feature>
<reference evidence="8" key="1">
    <citation type="submission" date="2023-06" db="EMBL/GenBank/DDBJ databases">
        <authorList>
            <person name="Delattre M."/>
        </authorList>
    </citation>
    <scope>NUCLEOTIDE SEQUENCE</scope>
    <source>
        <strain evidence="8">AF72</strain>
    </source>
</reference>
<evidence type="ECO:0000313" key="9">
    <source>
        <dbReference type="Proteomes" id="UP001177023"/>
    </source>
</evidence>
<proteinExistence type="inferred from homology"/>
<dbReference type="SUPFAM" id="SSF50784">
    <property type="entry name" value="Transcription factor IIA (TFIIA), beta-barrel domain"/>
    <property type="match status" value="1"/>
</dbReference>
<dbReference type="Gene3D" id="1.10.287.190">
    <property type="entry name" value="Transcription factor IIA gamma subunit, alpha-helical domain"/>
    <property type="match status" value="1"/>
</dbReference>
<keyword evidence="9" id="KW-1185">Reference proteome</keyword>
<feature type="domain" description="Transcription initiation factor IIA gamma subunit N-terminal" evidence="6">
    <location>
        <begin position="6"/>
        <end position="51"/>
    </location>
</feature>
<dbReference type="AlphaFoldDB" id="A0AA36FYE8"/>
<dbReference type="CDD" id="cd10014">
    <property type="entry name" value="TFIIA_gamma_C"/>
    <property type="match status" value="1"/>
</dbReference>
<evidence type="ECO:0000256" key="3">
    <source>
        <dbReference type="ARBA" id="ARBA00023015"/>
    </source>
</evidence>